<evidence type="ECO:0000313" key="3">
    <source>
        <dbReference type="EMBL" id="MBP2703684.1"/>
    </source>
</evidence>
<name>A0A940WDQ7_9ACTN</name>
<dbReference type="Pfam" id="PF02811">
    <property type="entry name" value="PHP"/>
    <property type="match status" value="1"/>
</dbReference>
<dbReference type="EMBL" id="JAFCNB010000003">
    <property type="protein sequence ID" value="MBP2703684.1"/>
    <property type="molecule type" value="Genomic_DNA"/>
</dbReference>
<feature type="domain" description="Polymerase/histidinol phosphatase N-terminal" evidence="2">
    <location>
        <begin position="162"/>
        <end position="227"/>
    </location>
</feature>
<organism evidence="3 4">
    <name type="scientific">Microbispora oryzae</name>
    <dbReference type="NCBI Taxonomy" id="2806554"/>
    <lineage>
        <taxon>Bacteria</taxon>
        <taxon>Bacillati</taxon>
        <taxon>Actinomycetota</taxon>
        <taxon>Actinomycetes</taxon>
        <taxon>Streptosporangiales</taxon>
        <taxon>Streptosporangiaceae</taxon>
        <taxon>Microbispora</taxon>
    </lineage>
</organism>
<dbReference type="GO" id="GO:0004534">
    <property type="term" value="F:5'-3' RNA exonuclease activity"/>
    <property type="evidence" value="ECO:0007669"/>
    <property type="project" value="TreeGrafter"/>
</dbReference>
<dbReference type="InterPro" id="IPR016195">
    <property type="entry name" value="Pol/histidinol_Pase-like"/>
</dbReference>
<dbReference type="Gene3D" id="3.20.20.140">
    <property type="entry name" value="Metal-dependent hydrolases"/>
    <property type="match status" value="1"/>
</dbReference>
<gene>
    <name evidence="3" type="ORF">JOL79_07700</name>
</gene>
<protein>
    <submittedName>
        <fullName evidence="3">CehA/McbA family metallohydrolase</fullName>
    </submittedName>
</protein>
<dbReference type="AlphaFoldDB" id="A0A940WDQ7"/>
<dbReference type="InterPro" id="IPR052018">
    <property type="entry name" value="PHP_domain"/>
</dbReference>
<evidence type="ECO:0000256" key="1">
    <source>
        <dbReference type="SAM" id="MobiDB-lite"/>
    </source>
</evidence>
<keyword evidence="4" id="KW-1185">Reference proteome</keyword>
<feature type="region of interest" description="Disordered" evidence="1">
    <location>
        <begin position="122"/>
        <end position="143"/>
    </location>
</feature>
<proteinExistence type="predicted"/>
<dbReference type="SMART" id="SM00481">
    <property type="entry name" value="POLIIIAc"/>
    <property type="match status" value="1"/>
</dbReference>
<reference evidence="3" key="1">
    <citation type="submission" date="2021-02" db="EMBL/GenBank/DDBJ databases">
        <title>Draft genome sequence of Microbispora sp. RL4-1S isolated from rice leaves in Thailand.</title>
        <authorList>
            <person name="Muangham S."/>
            <person name="Duangmal K."/>
        </authorList>
    </citation>
    <scope>NUCLEOTIDE SEQUENCE</scope>
    <source>
        <strain evidence="3">RL4-1S</strain>
    </source>
</reference>
<dbReference type="Proteomes" id="UP000674234">
    <property type="component" value="Unassembled WGS sequence"/>
</dbReference>
<evidence type="ECO:0000259" key="2">
    <source>
        <dbReference type="SMART" id="SM00481"/>
    </source>
</evidence>
<dbReference type="InterPro" id="IPR003141">
    <property type="entry name" value="Pol/His_phosphatase_N"/>
</dbReference>
<dbReference type="PANTHER" id="PTHR42924">
    <property type="entry name" value="EXONUCLEASE"/>
    <property type="match status" value="1"/>
</dbReference>
<dbReference type="RefSeq" id="WP_210154979.1">
    <property type="nucleotide sequence ID" value="NZ_JAFCNB010000003.1"/>
</dbReference>
<dbReference type="InterPro" id="IPR004013">
    <property type="entry name" value="PHP_dom"/>
</dbReference>
<feature type="compositionally biased region" description="Pro residues" evidence="1">
    <location>
        <begin position="130"/>
        <end position="142"/>
    </location>
</feature>
<dbReference type="PANTHER" id="PTHR42924:SF3">
    <property type="entry name" value="POLYMERASE_HISTIDINOL PHOSPHATASE N-TERMINAL DOMAIN-CONTAINING PROTEIN"/>
    <property type="match status" value="1"/>
</dbReference>
<dbReference type="SUPFAM" id="SSF89550">
    <property type="entry name" value="PHP domain-like"/>
    <property type="match status" value="1"/>
</dbReference>
<sequence length="427" mass="44473">MGNLVRGTVVRGTWTLGDRLAGPVVEVPVEVRPGTAALTVRLSYDRAAGVLDLGCAGPDGFRGWSGGARDGYTVTTDWATPGYLPGEPEPGLWHVLVGLHRVPAAGLPYEIEVVAHARPPAVPSGHPGRCGPPPRPTRPPARVPAAARRGLPAVDGFRWLAGDLHAHTHHSDGSLGVLELARVAAGRGLDYLAITDHNTVSHHAELAAAGAAAGIVLVPGQEITTDLGHANAFGAIGWVDFRRPPDEWAAAVRAAGGVLSVNHPVAADCAWRHPMADRPRVAELWHRSWWDRTWGAPLAWGQAWSDELVAVGGGDYHSPREGGPPGEPATWVLADAAACGPRAHGAGAAAEAVVAAVAAGRTAVSASPDGPLLLRYGEEFLAVDADGLILWGPETRAVVRGDRARLAARPGLHRLESTSNEVLALCG</sequence>
<dbReference type="GO" id="GO:0035312">
    <property type="term" value="F:5'-3' DNA exonuclease activity"/>
    <property type="evidence" value="ECO:0007669"/>
    <property type="project" value="TreeGrafter"/>
</dbReference>
<comment type="caution">
    <text evidence="3">The sequence shown here is derived from an EMBL/GenBank/DDBJ whole genome shotgun (WGS) entry which is preliminary data.</text>
</comment>
<evidence type="ECO:0000313" key="4">
    <source>
        <dbReference type="Proteomes" id="UP000674234"/>
    </source>
</evidence>
<dbReference type="NCBIfam" id="NF038032">
    <property type="entry name" value="CehA_McbA_metalo"/>
    <property type="match status" value="1"/>
</dbReference>
<accession>A0A940WDQ7</accession>